<dbReference type="EMBL" id="KN831888">
    <property type="protein sequence ID" value="KIM34656.1"/>
    <property type="molecule type" value="Genomic_DNA"/>
</dbReference>
<evidence type="ECO:0000256" key="1">
    <source>
        <dbReference type="SAM" id="MobiDB-lite"/>
    </source>
</evidence>
<feature type="non-terminal residue" evidence="2">
    <location>
        <position position="623"/>
    </location>
</feature>
<dbReference type="OrthoDB" id="3066741at2759"/>
<dbReference type="Proteomes" id="UP000053424">
    <property type="component" value="Unassembled WGS sequence"/>
</dbReference>
<evidence type="ECO:0000313" key="2">
    <source>
        <dbReference type="EMBL" id="KIM34656.1"/>
    </source>
</evidence>
<dbReference type="STRING" id="686832.A0A0C3BTH6"/>
<name>A0A0C3BTH6_HEBCY</name>
<sequence length="623" mass="68958">EVILPKKTIRLPGKSVAHPNCRKALKKKCEPVSGESSPAKVDKRKISPLPKRSLKKTDVGPTTSRSAKPQPTAFDSTPAHSDNEQVIIVKPPLLRVDSPKVDSSPSPPPAKKKRAEKSQSTSSSATRSRSRTSDHAQSMARPNSLPRPTIDLARPNSPPQFNIDPAFPNPQETNRDSLPTPSPRFGNASAIPPASIPRPNNADVQVRVVENSTSRDQVGAGLSHQQLETRLANIEAMQLALRTEVRAVLGKMSRVPAMNDEEQDRWESTAMMKKEHVGSGGGAKIYNTLKRAACFTTAVSLQLLNYMASSESCSAAFGLHRDQILGLKNEWAALSGSTQHEQGLRILSALSARRKKFYFSDQYFNFPDHPVKILPYPQTLPSPTVADVMHDILTIKVGDPVNCVNLHNGVLTPSALISGPDMVNFLVDYLANKSAEMLRKVVLPISAPISMANCEMTDTGLGKLDTNKLVPSFFRGQSRVFLADTKEGWTARFLIPPASNSRLPEHYICGQLRAHLFGRNIWLFCPPDERELELWYRQEGDDFGVEKTLRVGSDCWEEEMKSVVTMISKKSALTGARMREVMKDFRVWVSWAEGIKRHPSKKDKRLMKTLAPLMETLKAILEG</sequence>
<dbReference type="HOGENOM" id="CLU_439152_0_0_1"/>
<organism evidence="2 3">
    <name type="scientific">Hebeloma cylindrosporum</name>
    <dbReference type="NCBI Taxonomy" id="76867"/>
    <lineage>
        <taxon>Eukaryota</taxon>
        <taxon>Fungi</taxon>
        <taxon>Dikarya</taxon>
        <taxon>Basidiomycota</taxon>
        <taxon>Agaricomycotina</taxon>
        <taxon>Agaricomycetes</taxon>
        <taxon>Agaricomycetidae</taxon>
        <taxon>Agaricales</taxon>
        <taxon>Agaricineae</taxon>
        <taxon>Hymenogastraceae</taxon>
        <taxon>Hebeloma</taxon>
    </lineage>
</organism>
<dbReference type="AlphaFoldDB" id="A0A0C3BTH6"/>
<gene>
    <name evidence="2" type="ORF">M413DRAFT_14962</name>
</gene>
<keyword evidence="3" id="KW-1185">Reference proteome</keyword>
<evidence type="ECO:0000313" key="3">
    <source>
        <dbReference type="Proteomes" id="UP000053424"/>
    </source>
</evidence>
<proteinExistence type="predicted"/>
<reference evidence="3" key="2">
    <citation type="submission" date="2015-01" db="EMBL/GenBank/DDBJ databases">
        <title>Evolutionary Origins and Diversification of the Mycorrhizal Mutualists.</title>
        <authorList>
            <consortium name="DOE Joint Genome Institute"/>
            <consortium name="Mycorrhizal Genomics Consortium"/>
            <person name="Kohler A."/>
            <person name="Kuo A."/>
            <person name="Nagy L.G."/>
            <person name="Floudas D."/>
            <person name="Copeland A."/>
            <person name="Barry K.W."/>
            <person name="Cichocki N."/>
            <person name="Veneault-Fourrey C."/>
            <person name="LaButti K."/>
            <person name="Lindquist E.A."/>
            <person name="Lipzen A."/>
            <person name="Lundell T."/>
            <person name="Morin E."/>
            <person name="Murat C."/>
            <person name="Riley R."/>
            <person name="Ohm R."/>
            <person name="Sun H."/>
            <person name="Tunlid A."/>
            <person name="Henrissat B."/>
            <person name="Grigoriev I.V."/>
            <person name="Hibbett D.S."/>
            <person name="Martin F."/>
        </authorList>
    </citation>
    <scope>NUCLEOTIDE SEQUENCE [LARGE SCALE GENOMIC DNA]</scope>
    <source>
        <strain evidence="3">h7</strain>
    </source>
</reference>
<feature type="compositionally biased region" description="Low complexity" evidence="1">
    <location>
        <begin position="187"/>
        <end position="201"/>
    </location>
</feature>
<protein>
    <submittedName>
        <fullName evidence="2">Uncharacterized protein</fullName>
    </submittedName>
</protein>
<reference evidence="2 3" key="1">
    <citation type="submission" date="2014-04" db="EMBL/GenBank/DDBJ databases">
        <authorList>
            <consortium name="DOE Joint Genome Institute"/>
            <person name="Kuo A."/>
            <person name="Gay G."/>
            <person name="Dore J."/>
            <person name="Kohler A."/>
            <person name="Nagy L.G."/>
            <person name="Floudas D."/>
            <person name="Copeland A."/>
            <person name="Barry K.W."/>
            <person name="Cichocki N."/>
            <person name="Veneault-Fourrey C."/>
            <person name="LaButti K."/>
            <person name="Lindquist E.A."/>
            <person name="Lipzen A."/>
            <person name="Lundell T."/>
            <person name="Morin E."/>
            <person name="Murat C."/>
            <person name="Sun H."/>
            <person name="Tunlid A."/>
            <person name="Henrissat B."/>
            <person name="Grigoriev I.V."/>
            <person name="Hibbett D.S."/>
            <person name="Martin F."/>
            <person name="Nordberg H.P."/>
            <person name="Cantor M.N."/>
            <person name="Hua S.X."/>
        </authorList>
    </citation>
    <scope>NUCLEOTIDE SEQUENCE [LARGE SCALE GENOMIC DNA]</scope>
    <source>
        <strain evidence="3">h7</strain>
    </source>
</reference>
<accession>A0A0C3BTH6</accession>
<feature type="region of interest" description="Disordered" evidence="1">
    <location>
        <begin position="26"/>
        <end position="201"/>
    </location>
</feature>
<feature type="compositionally biased region" description="Low complexity" evidence="1">
    <location>
        <begin position="118"/>
        <end position="127"/>
    </location>
</feature>
<feature type="compositionally biased region" description="Polar residues" evidence="1">
    <location>
        <begin position="60"/>
        <end position="80"/>
    </location>
</feature>
<feature type="compositionally biased region" description="Polar residues" evidence="1">
    <location>
        <begin position="170"/>
        <end position="179"/>
    </location>
</feature>